<dbReference type="EMBL" id="PGCJ01000956">
    <property type="protein sequence ID" value="PLW13241.1"/>
    <property type="molecule type" value="Genomic_DNA"/>
</dbReference>
<feature type="compositionally biased region" description="Acidic residues" evidence="1">
    <location>
        <begin position="72"/>
        <end position="82"/>
    </location>
</feature>
<feature type="compositionally biased region" description="Acidic residues" evidence="1">
    <location>
        <begin position="99"/>
        <end position="112"/>
    </location>
</feature>
<feature type="compositionally biased region" description="Basic and acidic residues" evidence="1">
    <location>
        <begin position="116"/>
        <end position="140"/>
    </location>
</feature>
<evidence type="ECO:0000313" key="6">
    <source>
        <dbReference type="Proteomes" id="UP000235388"/>
    </source>
</evidence>
<dbReference type="EMBL" id="PGCJ01000044">
    <property type="protein sequence ID" value="PLW54559.1"/>
    <property type="molecule type" value="Genomic_DNA"/>
</dbReference>
<dbReference type="OrthoDB" id="2553298at2759"/>
<gene>
    <name evidence="5" type="ORF">PCANC_04208</name>
    <name evidence="3" type="ORF">PCANC_18022</name>
    <name evidence="4" type="ORF">PCASD_09695</name>
</gene>
<accession>A0A2N5TFD4</accession>
<keyword evidence="6" id="KW-1185">Reference proteome</keyword>
<evidence type="ECO:0000313" key="3">
    <source>
        <dbReference type="EMBL" id="PLW13241.1"/>
    </source>
</evidence>
<feature type="region of interest" description="Disordered" evidence="1">
    <location>
        <begin position="214"/>
        <end position="242"/>
    </location>
</feature>
<dbReference type="Proteomes" id="UP000235388">
    <property type="component" value="Unassembled WGS sequence"/>
</dbReference>
<feature type="compositionally biased region" description="Low complexity" evidence="1">
    <location>
        <begin position="156"/>
        <end position="170"/>
    </location>
</feature>
<comment type="caution">
    <text evidence="4">The sequence shown here is derived from an EMBL/GenBank/DDBJ whole genome shotgun (WGS) entry which is preliminary data.</text>
</comment>
<feature type="compositionally biased region" description="Basic residues" evidence="1">
    <location>
        <begin position="1"/>
        <end position="10"/>
    </location>
</feature>
<dbReference type="InterPro" id="IPR027911">
    <property type="entry name" value="DUF4604"/>
</dbReference>
<evidence type="ECO:0000259" key="2">
    <source>
        <dbReference type="Pfam" id="PF15377"/>
    </source>
</evidence>
<proteinExistence type="predicted"/>
<dbReference type="EMBL" id="PGCI01000614">
    <property type="protein sequence ID" value="PLW24200.1"/>
    <property type="molecule type" value="Genomic_DNA"/>
</dbReference>
<evidence type="ECO:0000313" key="4">
    <source>
        <dbReference type="EMBL" id="PLW24200.1"/>
    </source>
</evidence>
<sequence>MAPKSTKPHQFRNLTFTDHRPKFLENINAALRGAKAEEPDHRRYHRGEDGEETEVLDPSRPAIPVRPRGNRDDDEDDDDDEQPQVVDDNKSFGMGRLSDEEDEEEEGDEDAPEVVVLKEGKHLTKEEFEAEKIRLRDHPDVPSTLPTSSRKSIKPSLTFSSSNKQSSTSTGKRKATMVDIAEKLKKDDWSELVERTKGGKSTLVSTIQEEREIEEKASMTKKQKRNEIKAKNKKAKSLMSFS</sequence>
<dbReference type="AlphaFoldDB" id="A0A2N5TFD4"/>
<reference evidence="6 7" key="1">
    <citation type="submission" date="2017-11" db="EMBL/GenBank/DDBJ databases">
        <title>De novo assembly and phasing of dikaryotic genomes from two isolates of Puccinia coronata f. sp. avenae, the causal agent of oat crown rust.</title>
        <authorList>
            <person name="Miller M.E."/>
            <person name="Zhang Y."/>
            <person name="Omidvar V."/>
            <person name="Sperschneider J."/>
            <person name="Schwessinger B."/>
            <person name="Raley C."/>
            <person name="Palmer J.M."/>
            <person name="Garnica D."/>
            <person name="Upadhyaya N."/>
            <person name="Rathjen J."/>
            <person name="Taylor J.M."/>
            <person name="Park R.F."/>
            <person name="Dodds P.N."/>
            <person name="Hirsch C.D."/>
            <person name="Kianian S.F."/>
            <person name="Figueroa M."/>
        </authorList>
    </citation>
    <scope>NUCLEOTIDE SEQUENCE [LARGE SCALE GENOMIC DNA]</scope>
    <source>
        <strain evidence="3">12NC29</strain>
        <strain evidence="4">12SD80</strain>
    </source>
</reference>
<protein>
    <recommendedName>
        <fullName evidence="2">DUF4604 domain-containing protein</fullName>
    </recommendedName>
</protein>
<name>A0A2N5TFD4_9BASI</name>
<dbReference type="Pfam" id="PF15377">
    <property type="entry name" value="DUF4604"/>
    <property type="match status" value="1"/>
</dbReference>
<organism evidence="4 7">
    <name type="scientific">Puccinia coronata f. sp. avenae</name>
    <dbReference type="NCBI Taxonomy" id="200324"/>
    <lineage>
        <taxon>Eukaryota</taxon>
        <taxon>Fungi</taxon>
        <taxon>Dikarya</taxon>
        <taxon>Basidiomycota</taxon>
        <taxon>Pucciniomycotina</taxon>
        <taxon>Pucciniomycetes</taxon>
        <taxon>Pucciniales</taxon>
        <taxon>Pucciniaceae</taxon>
        <taxon>Puccinia</taxon>
    </lineage>
</organism>
<evidence type="ECO:0000256" key="1">
    <source>
        <dbReference type="SAM" id="MobiDB-lite"/>
    </source>
</evidence>
<evidence type="ECO:0000313" key="5">
    <source>
        <dbReference type="EMBL" id="PLW54559.1"/>
    </source>
</evidence>
<dbReference type="Proteomes" id="UP000235392">
    <property type="component" value="Unassembled WGS sequence"/>
</dbReference>
<evidence type="ECO:0000313" key="7">
    <source>
        <dbReference type="Proteomes" id="UP000235392"/>
    </source>
</evidence>
<feature type="region of interest" description="Disordered" evidence="1">
    <location>
        <begin position="1"/>
        <end position="175"/>
    </location>
</feature>
<feature type="domain" description="DUF4604" evidence="2">
    <location>
        <begin position="99"/>
        <end position="241"/>
    </location>
</feature>